<evidence type="ECO:0000313" key="4">
    <source>
        <dbReference type="Proteomes" id="UP001391051"/>
    </source>
</evidence>
<proteinExistence type="predicted"/>
<protein>
    <recommendedName>
        <fullName evidence="2">DUF7918 domain-containing protein</fullName>
    </recommendedName>
</protein>
<evidence type="ECO:0000259" key="2">
    <source>
        <dbReference type="Pfam" id="PF25534"/>
    </source>
</evidence>
<dbReference type="Proteomes" id="UP001391051">
    <property type="component" value="Unassembled WGS sequence"/>
</dbReference>
<name>A0ABR1R018_9PEZI</name>
<feature type="region of interest" description="Disordered" evidence="1">
    <location>
        <begin position="238"/>
        <end position="260"/>
    </location>
</feature>
<evidence type="ECO:0000256" key="1">
    <source>
        <dbReference type="SAM" id="MobiDB-lite"/>
    </source>
</evidence>
<dbReference type="PANTHER" id="PTHR36223:SF1">
    <property type="entry name" value="TRANSCRIPTION ELONGATION FACTOR EAF N-TERMINAL DOMAIN-CONTAINING PROTEIN"/>
    <property type="match status" value="1"/>
</dbReference>
<sequence>MAPAEAPKGLTCWVEVDGKRAMEYNAPTQADDSDIREDYKDVPRLVKYIEAIHGKYFSVHAKKESPFNRRCDHLGLQFGVDTHISEVLHEPKTKESQGQPWITKMEGFDSKDGEGEWHDHYFKFSDIVVVEDYDAPDQALEDGTSKPKTWGLIRAYFFRMSKSAIKKREDYGEAPSASLTKEVSKKILKDSFLTTMSTYETNVSEKPDGADMKQEDIFCNGRDRPFFIFEFRYHNKENPDDARAGVHGAGPSRKKVKVKESVRDDGIAQLDLLSDDDDDD</sequence>
<organism evidence="3 4">
    <name type="scientific">Apiospora aurea</name>
    <dbReference type="NCBI Taxonomy" id="335848"/>
    <lineage>
        <taxon>Eukaryota</taxon>
        <taxon>Fungi</taxon>
        <taxon>Dikarya</taxon>
        <taxon>Ascomycota</taxon>
        <taxon>Pezizomycotina</taxon>
        <taxon>Sordariomycetes</taxon>
        <taxon>Xylariomycetidae</taxon>
        <taxon>Amphisphaeriales</taxon>
        <taxon>Apiosporaceae</taxon>
        <taxon>Apiospora</taxon>
    </lineage>
</organism>
<dbReference type="GeneID" id="92071618"/>
<dbReference type="RefSeq" id="XP_066707449.1">
    <property type="nucleotide sequence ID" value="XM_066838556.1"/>
</dbReference>
<dbReference type="EMBL" id="JAQQWE010000001">
    <property type="protein sequence ID" value="KAK7968057.1"/>
    <property type="molecule type" value="Genomic_DNA"/>
</dbReference>
<evidence type="ECO:0000313" key="3">
    <source>
        <dbReference type="EMBL" id="KAK7968057.1"/>
    </source>
</evidence>
<comment type="caution">
    <text evidence="3">The sequence shown here is derived from an EMBL/GenBank/DDBJ whole genome shotgun (WGS) entry which is preliminary data.</text>
</comment>
<gene>
    <name evidence="3" type="ORF">PG986_002334</name>
</gene>
<dbReference type="Pfam" id="PF25534">
    <property type="entry name" value="DUF7918"/>
    <property type="match status" value="1"/>
</dbReference>
<keyword evidence="4" id="KW-1185">Reference proteome</keyword>
<dbReference type="PANTHER" id="PTHR36223">
    <property type="entry name" value="BETA-LACTAMASE-TYPE TRANSPEPTIDASE FOLD DOMAIN CONTAINING PROTEIN"/>
    <property type="match status" value="1"/>
</dbReference>
<reference evidence="3 4" key="1">
    <citation type="submission" date="2023-01" db="EMBL/GenBank/DDBJ databases">
        <title>Analysis of 21 Apiospora genomes using comparative genomics revels a genus with tremendous synthesis potential of carbohydrate active enzymes and secondary metabolites.</title>
        <authorList>
            <person name="Sorensen T."/>
        </authorList>
    </citation>
    <scope>NUCLEOTIDE SEQUENCE [LARGE SCALE GENOMIC DNA]</scope>
    <source>
        <strain evidence="3 4">CBS 24483</strain>
    </source>
</reference>
<accession>A0ABR1R018</accession>
<dbReference type="InterPro" id="IPR057678">
    <property type="entry name" value="DUF7918"/>
</dbReference>
<feature type="domain" description="DUF7918" evidence="2">
    <location>
        <begin position="9"/>
        <end position="237"/>
    </location>
</feature>